<sequence>MKLQRAESREQKPSSGLQREESRESVQGPGSRDSESRAVRAGCEERGRADIRLTMDDLPVTLAVSQQEAAVDWSSASGHGSVRVLNGLTREPVPEL</sequence>
<name>A0ABD2HMC1_PAGBO</name>
<accession>A0ABD2HMC1</accession>
<reference evidence="2 3" key="2">
    <citation type="journal article" date="2024" name="G3 (Bethesda)">
        <title>The genome of the cryopelagic Antarctic bald notothen, Trematomus borchgrevinki.</title>
        <authorList>
            <person name="Rayamajhi N."/>
            <person name="Rivera-Colon A.G."/>
            <person name="Minhas B.F."/>
            <person name="Cheng C.C."/>
            <person name="Catchen J.M."/>
        </authorList>
    </citation>
    <scope>NUCLEOTIDE SEQUENCE [LARGE SCALE GENOMIC DNA]</scope>
    <source>
        <strain evidence="2">AGRC-2024</strain>
    </source>
</reference>
<comment type="caution">
    <text evidence="2">The sequence shown here is derived from an EMBL/GenBank/DDBJ whole genome shotgun (WGS) entry which is preliminary data.</text>
</comment>
<keyword evidence="3" id="KW-1185">Reference proteome</keyword>
<dbReference type="Proteomes" id="UP001619887">
    <property type="component" value="Unassembled WGS sequence"/>
</dbReference>
<proteinExistence type="predicted"/>
<feature type="compositionally biased region" description="Basic and acidic residues" evidence="1">
    <location>
        <begin position="32"/>
        <end position="42"/>
    </location>
</feature>
<dbReference type="AlphaFoldDB" id="A0ABD2HMC1"/>
<gene>
    <name evidence="2" type="ORF">OYC64_017357</name>
</gene>
<feature type="region of interest" description="Disordered" evidence="1">
    <location>
        <begin position="71"/>
        <end position="96"/>
    </location>
</feature>
<dbReference type="EMBL" id="JBIYXZ010002068">
    <property type="protein sequence ID" value="KAL3067612.1"/>
    <property type="molecule type" value="Genomic_DNA"/>
</dbReference>
<evidence type="ECO:0000256" key="1">
    <source>
        <dbReference type="SAM" id="MobiDB-lite"/>
    </source>
</evidence>
<evidence type="ECO:0000313" key="2">
    <source>
        <dbReference type="EMBL" id="KAL3067612.1"/>
    </source>
</evidence>
<protein>
    <submittedName>
        <fullName evidence="2">Uncharacterized protein</fullName>
    </submittedName>
</protein>
<feature type="region of interest" description="Disordered" evidence="1">
    <location>
        <begin position="1"/>
        <end position="42"/>
    </location>
</feature>
<evidence type="ECO:0000313" key="3">
    <source>
        <dbReference type="Proteomes" id="UP001619887"/>
    </source>
</evidence>
<organism evidence="2 3">
    <name type="scientific">Pagothenia borchgrevinki</name>
    <name type="common">Bald rockcod</name>
    <name type="synonym">Trematomus borchgrevinki</name>
    <dbReference type="NCBI Taxonomy" id="8213"/>
    <lineage>
        <taxon>Eukaryota</taxon>
        <taxon>Metazoa</taxon>
        <taxon>Chordata</taxon>
        <taxon>Craniata</taxon>
        <taxon>Vertebrata</taxon>
        <taxon>Euteleostomi</taxon>
        <taxon>Actinopterygii</taxon>
        <taxon>Neopterygii</taxon>
        <taxon>Teleostei</taxon>
        <taxon>Neoteleostei</taxon>
        <taxon>Acanthomorphata</taxon>
        <taxon>Eupercaria</taxon>
        <taxon>Perciformes</taxon>
        <taxon>Notothenioidei</taxon>
        <taxon>Nototheniidae</taxon>
        <taxon>Pagothenia</taxon>
    </lineage>
</organism>
<feature type="compositionally biased region" description="Basic and acidic residues" evidence="1">
    <location>
        <begin position="1"/>
        <end position="24"/>
    </location>
</feature>
<reference evidence="2 3" key="1">
    <citation type="journal article" date="2022" name="G3 (Bethesda)">
        <title>Evaluating Illumina-, Nanopore-, and PacBio-based genome assembly strategies with the bald notothen, Trematomus borchgrevinki.</title>
        <authorList>
            <person name="Rayamajhi N."/>
            <person name="Cheng C.C."/>
            <person name="Catchen J.M."/>
        </authorList>
    </citation>
    <scope>NUCLEOTIDE SEQUENCE [LARGE SCALE GENOMIC DNA]</scope>
    <source>
        <strain evidence="2">AGRC-2024</strain>
    </source>
</reference>